<protein>
    <recommendedName>
        <fullName evidence="3">Secreted protein</fullName>
    </recommendedName>
</protein>
<feature type="chain" id="PRO_5031528657" description="Secreted protein" evidence="1">
    <location>
        <begin position="23"/>
        <end position="110"/>
    </location>
</feature>
<proteinExistence type="predicted"/>
<feature type="signal peptide" evidence="1">
    <location>
        <begin position="1"/>
        <end position="22"/>
    </location>
</feature>
<evidence type="ECO:0000313" key="2">
    <source>
        <dbReference type="EMBL" id="CAE2277145.1"/>
    </source>
</evidence>
<organism evidence="2">
    <name type="scientific">Odontella aurita</name>
    <dbReference type="NCBI Taxonomy" id="265563"/>
    <lineage>
        <taxon>Eukaryota</taxon>
        <taxon>Sar</taxon>
        <taxon>Stramenopiles</taxon>
        <taxon>Ochrophyta</taxon>
        <taxon>Bacillariophyta</taxon>
        <taxon>Mediophyceae</taxon>
        <taxon>Biddulphiophycidae</taxon>
        <taxon>Eupodiscales</taxon>
        <taxon>Odontellaceae</taxon>
        <taxon>Odontella</taxon>
    </lineage>
</organism>
<dbReference type="EMBL" id="HBKQ01051488">
    <property type="protein sequence ID" value="CAE2277145.1"/>
    <property type="molecule type" value="Transcribed_RNA"/>
</dbReference>
<gene>
    <name evidence="2" type="ORF">OAUR00152_LOCUS35527</name>
</gene>
<sequence>MTLLTSAKALLLVICLVPPIICLPPGSMIRRYPHQDFFSPVAHLFMAVLCFEFDRSHVLKAQGTNNSSAARLMAGSENIAPASLHPCHPLHSTKLAKMGLSVRDAMSMAV</sequence>
<accession>A0A7S4JX62</accession>
<name>A0A7S4JX62_9STRA</name>
<dbReference type="AlphaFoldDB" id="A0A7S4JX62"/>
<evidence type="ECO:0008006" key="3">
    <source>
        <dbReference type="Google" id="ProtNLM"/>
    </source>
</evidence>
<keyword evidence="1" id="KW-0732">Signal</keyword>
<evidence type="ECO:0000256" key="1">
    <source>
        <dbReference type="SAM" id="SignalP"/>
    </source>
</evidence>
<reference evidence="2" key="1">
    <citation type="submission" date="2021-01" db="EMBL/GenBank/DDBJ databases">
        <authorList>
            <person name="Corre E."/>
            <person name="Pelletier E."/>
            <person name="Niang G."/>
            <person name="Scheremetjew M."/>
            <person name="Finn R."/>
            <person name="Kale V."/>
            <person name="Holt S."/>
            <person name="Cochrane G."/>
            <person name="Meng A."/>
            <person name="Brown T."/>
            <person name="Cohen L."/>
        </authorList>
    </citation>
    <scope>NUCLEOTIDE SEQUENCE</scope>
    <source>
        <strain evidence="2">Isolate 1302-5</strain>
    </source>
</reference>